<keyword evidence="1" id="KW-0472">Membrane</keyword>
<accession>A0A1G6GYA1</accession>
<feature type="transmembrane region" description="Helical" evidence="1">
    <location>
        <begin position="83"/>
        <end position="105"/>
    </location>
</feature>
<name>A0A1G6GYA1_9GAMM</name>
<dbReference type="STRING" id="1219383.SAMN05421733_10313"/>
<dbReference type="AlphaFoldDB" id="A0A1G6GYA1"/>
<keyword evidence="3" id="KW-1185">Reference proteome</keyword>
<feature type="transmembrane region" description="Helical" evidence="1">
    <location>
        <begin position="6"/>
        <end position="24"/>
    </location>
</feature>
<sequence length="117" mass="13548">MSNLVLDMVLVFAFLCMTLYCMYWKKQHQKSIELTLFSPMLKFMIHRLKWFLMIAISIQSIICLFLDWRLITVLNTLGCEGVSVWFVAVVLGVISMWFSGVYIAFSLLNTIRPKGAV</sequence>
<keyword evidence="1" id="KW-0812">Transmembrane</keyword>
<reference evidence="3" key="1">
    <citation type="submission" date="2016-09" db="EMBL/GenBank/DDBJ databases">
        <authorList>
            <person name="Varghese N."/>
            <person name="Submissions S."/>
        </authorList>
    </citation>
    <scope>NUCLEOTIDE SEQUENCE [LARGE SCALE GENOMIC DNA]</scope>
    <source>
        <strain evidence="3">ANC 4422</strain>
    </source>
</reference>
<organism evidence="2 3">
    <name type="scientific">Acinetobacter boissieri</name>
    <dbReference type="NCBI Taxonomy" id="1219383"/>
    <lineage>
        <taxon>Bacteria</taxon>
        <taxon>Pseudomonadati</taxon>
        <taxon>Pseudomonadota</taxon>
        <taxon>Gammaproteobacteria</taxon>
        <taxon>Moraxellales</taxon>
        <taxon>Moraxellaceae</taxon>
        <taxon>Acinetobacter</taxon>
    </lineage>
</organism>
<evidence type="ECO:0000313" key="3">
    <source>
        <dbReference type="Proteomes" id="UP000242501"/>
    </source>
</evidence>
<protein>
    <submittedName>
        <fullName evidence="2">Uncharacterized protein</fullName>
    </submittedName>
</protein>
<keyword evidence="1" id="KW-1133">Transmembrane helix</keyword>
<dbReference type="EMBL" id="FMYL01000003">
    <property type="protein sequence ID" value="SDB86858.1"/>
    <property type="molecule type" value="Genomic_DNA"/>
</dbReference>
<evidence type="ECO:0000313" key="2">
    <source>
        <dbReference type="EMBL" id="SDB86858.1"/>
    </source>
</evidence>
<evidence type="ECO:0000256" key="1">
    <source>
        <dbReference type="SAM" id="Phobius"/>
    </source>
</evidence>
<dbReference type="Proteomes" id="UP000242501">
    <property type="component" value="Unassembled WGS sequence"/>
</dbReference>
<feature type="transmembrane region" description="Helical" evidence="1">
    <location>
        <begin position="50"/>
        <end position="71"/>
    </location>
</feature>
<dbReference type="RefSeq" id="WP_092746989.1">
    <property type="nucleotide sequence ID" value="NZ_FMYL01000003.1"/>
</dbReference>
<proteinExistence type="predicted"/>
<gene>
    <name evidence="2" type="ORF">SAMN05421733_10313</name>
</gene>